<gene>
    <name evidence="6" type="ORF">BIW53_04180</name>
</gene>
<dbReference type="InterPro" id="IPR036390">
    <property type="entry name" value="WH_DNA-bd_sf"/>
</dbReference>
<name>A0A1S1NDU4_9GAMM</name>
<dbReference type="AlphaFoldDB" id="A0A1S1NDU4"/>
<sequence length="301" mass="34103">MTNNDLFDGVLIFTQVVKSGGFTAAAQVLGHSNSHISKEINKLEARLGVRLLNRTTRSIALTPEGKVYFNHCEQLVNDAHDAFTLLTQNDENPKGELKISCPLGISQSYIQPVIEQYLSRYPNVKLNLDLSDKRIDLVSDGFDLVVRAAPMLEESSLICKRLFSCPTYVVASAGYIECHGRPYHPKELQNHDCICYSNHKVPDRWEFTHKDGEQFAVNVRQKIKTNNGNMQASMALAGFGICRLPEFYIKQALEMKQLVTLFEEFPQPQVNVYAIYPSKKHLSPKVRCFIDLLDERATYTT</sequence>
<dbReference type="Gene3D" id="1.10.10.10">
    <property type="entry name" value="Winged helix-like DNA-binding domain superfamily/Winged helix DNA-binding domain"/>
    <property type="match status" value="1"/>
</dbReference>
<evidence type="ECO:0000256" key="1">
    <source>
        <dbReference type="ARBA" id="ARBA00009437"/>
    </source>
</evidence>
<comment type="caution">
    <text evidence="6">The sequence shown here is derived from an EMBL/GenBank/DDBJ whole genome shotgun (WGS) entry which is preliminary data.</text>
</comment>
<dbReference type="GO" id="GO:0043565">
    <property type="term" value="F:sequence-specific DNA binding"/>
    <property type="evidence" value="ECO:0007669"/>
    <property type="project" value="TreeGrafter"/>
</dbReference>
<dbReference type="InterPro" id="IPR036388">
    <property type="entry name" value="WH-like_DNA-bd_sf"/>
</dbReference>
<accession>A0A1S1NDU4</accession>
<dbReference type="Gene3D" id="3.40.190.290">
    <property type="match status" value="1"/>
</dbReference>
<comment type="similarity">
    <text evidence="1">Belongs to the LysR transcriptional regulatory family.</text>
</comment>
<dbReference type="Pfam" id="PF00126">
    <property type="entry name" value="HTH_1"/>
    <property type="match status" value="1"/>
</dbReference>
<evidence type="ECO:0000256" key="4">
    <source>
        <dbReference type="ARBA" id="ARBA00023163"/>
    </source>
</evidence>
<evidence type="ECO:0000256" key="2">
    <source>
        <dbReference type="ARBA" id="ARBA00023015"/>
    </source>
</evidence>
<keyword evidence="2" id="KW-0805">Transcription regulation</keyword>
<keyword evidence="7" id="KW-1185">Reference proteome</keyword>
<evidence type="ECO:0000256" key="3">
    <source>
        <dbReference type="ARBA" id="ARBA00023125"/>
    </source>
</evidence>
<organism evidence="6 7">
    <name type="scientific">Pseudoalteromonas byunsanensis</name>
    <dbReference type="NCBI Taxonomy" id="327939"/>
    <lineage>
        <taxon>Bacteria</taxon>
        <taxon>Pseudomonadati</taxon>
        <taxon>Pseudomonadota</taxon>
        <taxon>Gammaproteobacteria</taxon>
        <taxon>Alteromonadales</taxon>
        <taxon>Pseudoalteromonadaceae</taxon>
        <taxon>Pseudoalteromonas</taxon>
    </lineage>
</organism>
<keyword evidence="3" id="KW-0238">DNA-binding</keyword>
<dbReference type="InterPro" id="IPR058163">
    <property type="entry name" value="LysR-type_TF_proteobact-type"/>
</dbReference>
<dbReference type="Proteomes" id="UP000180253">
    <property type="component" value="Unassembled WGS sequence"/>
</dbReference>
<dbReference type="PROSITE" id="PS50931">
    <property type="entry name" value="HTH_LYSR"/>
    <property type="match status" value="1"/>
</dbReference>
<dbReference type="EMBL" id="MNAN01000026">
    <property type="protein sequence ID" value="OHU96533.1"/>
    <property type="molecule type" value="Genomic_DNA"/>
</dbReference>
<dbReference type="SUPFAM" id="SSF53850">
    <property type="entry name" value="Periplasmic binding protein-like II"/>
    <property type="match status" value="1"/>
</dbReference>
<dbReference type="GO" id="GO:0003700">
    <property type="term" value="F:DNA-binding transcription factor activity"/>
    <property type="evidence" value="ECO:0007669"/>
    <property type="project" value="InterPro"/>
</dbReference>
<proteinExistence type="inferred from homology"/>
<dbReference type="Pfam" id="PF03466">
    <property type="entry name" value="LysR_substrate"/>
    <property type="match status" value="1"/>
</dbReference>
<dbReference type="InterPro" id="IPR000847">
    <property type="entry name" value="LysR_HTH_N"/>
</dbReference>
<feature type="domain" description="HTH lysR-type" evidence="5">
    <location>
        <begin position="1"/>
        <end position="62"/>
    </location>
</feature>
<dbReference type="SUPFAM" id="SSF46785">
    <property type="entry name" value="Winged helix' DNA-binding domain"/>
    <property type="match status" value="1"/>
</dbReference>
<evidence type="ECO:0000313" key="6">
    <source>
        <dbReference type="EMBL" id="OHU96533.1"/>
    </source>
</evidence>
<keyword evidence="4" id="KW-0804">Transcription</keyword>
<dbReference type="STRING" id="327939.BIW53_04180"/>
<evidence type="ECO:0000259" key="5">
    <source>
        <dbReference type="PROSITE" id="PS50931"/>
    </source>
</evidence>
<dbReference type="PANTHER" id="PTHR30537">
    <property type="entry name" value="HTH-TYPE TRANSCRIPTIONAL REGULATOR"/>
    <property type="match status" value="1"/>
</dbReference>
<dbReference type="FunFam" id="1.10.10.10:FF:000001">
    <property type="entry name" value="LysR family transcriptional regulator"/>
    <property type="match status" value="1"/>
</dbReference>
<dbReference type="GO" id="GO:0006351">
    <property type="term" value="P:DNA-templated transcription"/>
    <property type="evidence" value="ECO:0007669"/>
    <property type="project" value="TreeGrafter"/>
</dbReference>
<dbReference type="PANTHER" id="PTHR30537:SF10">
    <property type="entry name" value="TRANSCRIPTIONAL REGULATOR-RELATED"/>
    <property type="match status" value="1"/>
</dbReference>
<evidence type="ECO:0000313" key="7">
    <source>
        <dbReference type="Proteomes" id="UP000180253"/>
    </source>
</evidence>
<protein>
    <submittedName>
        <fullName evidence="6">LysR family transcriptional regulator</fullName>
    </submittedName>
</protein>
<dbReference type="OrthoDB" id="9786526at2"/>
<dbReference type="CDD" id="cd08422">
    <property type="entry name" value="PBP2_CrgA_like"/>
    <property type="match status" value="1"/>
</dbReference>
<reference evidence="6 7" key="1">
    <citation type="submission" date="2016-10" db="EMBL/GenBank/DDBJ databases">
        <title>Pseudoalteromonas amylolytica sp. nov., isolated from the surface seawater.</title>
        <authorList>
            <person name="Wu Y.-H."/>
            <person name="Cheng H."/>
            <person name="Jin X.-B."/>
            <person name="Wang C.-S."/>
            <person name="Xu X.-W."/>
        </authorList>
    </citation>
    <scope>NUCLEOTIDE SEQUENCE [LARGE SCALE GENOMIC DNA]</scope>
    <source>
        <strain evidence="6 7">JCM 12483</strain>
    </source>
</reference>
<dbReference type="RefSeq" id="WP_070990562.1">
    <property type="nucleotide sequence ID" value="NZ_CBCSHD010000001.1"/>
</dbReference>
<dbReference type="InterPro" id="IPR005119">
    <property type="entry name" value="LysR_subst-bd"/>
</dbReference>